<dbReference type="InterPro" id="IPR001876">
    <property type="entry name" value="Znf_RanBP2"/>
</dbReference>
<evidence type="ECO:0000313" key="6">
    <source>
        <dbReference type="EMBL" id="KAL3096888.1"/>
    </source>
</evidence>
<dbReference type="GO" id="GO:0008270">
    <property type="term" value="F:zinc ion binding"/>
    <property type="evidence" value="ECO:0007669"/>
    <property type="project" value="UniProtKB-KW"/>
</dbReference>
<evidence type="ECO:0000256" key="4">
    <source>
        <dbReference type="PROSITE-ProRule" id="PRU00322"/>
    </source>
</evidence>
<dbReference type="SMART" id="SM00547">
    <property type="entry name" value="ZnF_RBZ"/>
    <property type="match status" value="7"/>
</dbReference>
<proteinExistence type="predicted"/>
<dbReference type="PANTHER" id="PTHR23111">
    <property type="entry name" value="ZINC FINGER PROTEIN"/>
    <property type="match status" value="1"/>
</dbReference>
<gene>
    <name evidence="6" type="ORF">niasHT_023750</name>
</gene>
<evidence type="ECO:0000256" key="2">
    <source>
        <dbReference type="ARBA" id="ARBA00022771"/>
    </source>
</evidence>
<keyword evidence="3" id="KW-0862">Zinc</keyword>
<evidence type="ECO:0000256" key="3">
    <source>
        <dbReference type="ARBA" id="ARBA00022833"/>
    </source>
</evidence>
<dbReference type="PROSITE" id="PS01358">
    <property type="entry name" value="ZF_RANBP2_1"/>
    <property type="match status" value="5"/>
</dbReference>
<evidence type="ECO:0000313" key="7">
    <source>
        <dbReference type="Proteomes" id="UP001620626"/>
    </source>
</evidence>
<dbReference type="AlphaFoldDB" id="A0ABD2K209"/>
<organism evidence="6 7">
    <name type="scientific">Heterodera trifolii</name>
    <dbReference type="NCBI Taxonomy" id="157864"/>
    <lineage>
        <taxon>Eukaryota</taxon>
        <taxon>Metazoa</taxon>
        <taxon>Ecdysozoa</taxon>
        <taxon>Nematoda</taxon>
        <taxon>Chromadorea</taxon>
        <taxon>Rhabditida</taxon>
        <taxon>Tylenchina</taxon>
        <taxon>Tylenchomorpha</taxon>
        <taxon>Tylenchoidea</taxon>
        <taxon>Heteroderidae</taxon>
        <taxon>Heteroderinae</taxon>
        <taxon>Heterodera</taxon>
    </lineage>
</organism>
<evidence type="ECO:0000256" key="1">
    <source>
        <dbReference type="ARBA" id="ARBA00022723"/>
    </source>
</evidence>
<feature type="domain" description="RanBP2-type" evidence="5">
    <location>
        <begin position="213"/>
        <end position="242"/>
    </location>
</feature>
<dbReference type="Proteomes" id="UP001620626">
    <property type="component" value="Unassembled WGS sequence"/>
</dbReference>
<dbReference type="PANTHER" id="PTHR23111:SF40">
    <property type="entry name" value="RNA-BINDING PROTEIN INVOLVED IN HETEROCHROMATIN ASSEMBLY-RELATED"/>
    <property type="match status" value="1"/>
</dbReference>
<comment type="caution">
    <text evidence="6">The sequence shown here is derived from an EMBL/GenBank/DDBJ whole genome shotgun (WGS) entry which is preliminary data.</text>
</comment>
<accession>A0ABD2K209</accession>
<dbReference type="EMBL" id="JBICBT010000849">
    <property type="protein sequence ID" value="KAL3096888.1"/>
    <property type="molecule type" value="Genomic_DNA"/>
</dbReference>
<feature type="domain" description="RanBP2-type" evidence="5">
    <location>
        <begin position="250"/>
        <end position="279"/>
    </location>
</feature>
<keyword evidence="1" id="KW-0479">Metal-binding</keyword>
<dbReference type="PROSITE" id="PS50199">
    <property type="entry name" value="ZF_RANBP2_2"/>
    <property type="match status" value="2"/>
</dbReference>
<sequence>MLLPIRFFVLKICQQNGRNGKFVSLLTAALYRELSPPHFRRFFASTTSASSDDGFVVEKVENGNAKNDGSIDGAWKCSNCAHLNWPQQRICKHCTVGVPTEAQMAILKQLLWVCPNCTARNTGDHCGNCALARCSVYKGFWVCSLCTWRNIPVNFSCRKCKKGKQTEEQRQLIQQQRWVCGECKHHNFKEECFRCGAPESKRLPDGVGGESLPDGSWYCVGCGFLNFPNYSKCRHCRREEPTDEQLGVIHSSRWQCAECHFDNYESNLTCHHCDAPRPTEGQLPATSDCQYWVCSSCLWRNFPTHLSCQKCIKGRAPEENRQQIQQLRWVCGICRHHNFKEDCFKCGAPKSKGFSCGSVASRWTTGRGIVSGQSIPTEQQNSAVAPIANNVAQFIFDCWFLNFPNFLMCRQCREGVPPTTNCLPFAILVGNASIAVLTITRPSPRVSNALRPPLPLALRLKMNRKKMLFCFVLLWMY</sequence>
<dbReference type="Gene3D" id="4.10.1060.10">
    <property type="entry name" value="Zinc finger, RanBP2-type"/>
    <property type="match status" value="2"/>
</dbReference>
<reference evidence="6 7" key="1">
    <citation type="submission" date="2024-10" db="EMBL/GenBank/DDBJ databases">
        <authorList>
            <person name="Kim D."/>
        </authorList>
    </citation>
    <scope>NUCLEOTIDE SEQUENCE [LARGE SCALE GENOMIC DNA]</scope>
    <source>
        <strain evidence="6">BH-2024</strain>
    </source>
</reference>
<keyword evidence="2 4" id="KW-0863">Zinc-finger</keyword>
<dbReference type="Pfam" id="PF00641">
    <property type="entry name" value="Zn_ribbon_RanBP"/>
    <property type="match status" value="1"/>
</dbReference>
<evidence type="ECO:0000259" key="5">
    <source>
        <dbReference type="PROSITE" id="PS50199"/>
    </source>
</evidence>
<name>A0ABD2K209_9BILA</name>
<protein>
    <recommendedName>
        <fullName evidence="5">RanBP2-type domain-containing protein</fullName>
    </recommendedName>
</protein>
<keyword evidence="7" id="KW-1185">Reference proteome</keyword>